<sequence length="223" mass="23499">MSEQEPIDRTPAREPGRIPLQGDDAKARRKRTVSGLIAVALFAAAFGGVAGLIGGKDVGLIVAAVVGLPLLLLVLSTARRRMWLEGTTVVVRTWGSRRVDLATAPRIDLLLTEVRGVRTVSLLVASGRGSRAVKIDLAMYAGTGGRELGILPLRRLADAVVNNVEAGGVAFSQLLVAQLRAEARGDAAADRPLYRLASAAPSGKLAQRFSMAAVNRFVATLDD</sequence>
<feature type="transmembrane region" description="Helical" evidence="2">
    <location>
        <begin position="59"/>
        <end position="78"/>
    </location>
</feature>
<accession>A0A837DA90</accession>
<keyword evidence="2" id="KW-1133">Transmembrane helix</keyword>
<feature type="region of interest" description="Disordered" evidence="1">
    <location>
        <begin position="1"/>
        <end position="26"/>
    </location>
</feature>
<dbReference type="Proteomes" id="UP000030848">
    <property type="component" value="Unassembled WGS sequence"/>
</dbReference>
<feature type="transmembrane region" description="Helical" evidence="2">
    <location>
        <begin position="33"/>
        <end position="53"/>
    </location>
</feature>
<dbReference type="AlphaFoldDB" id="A0A837DA90"/>
<evidence type="ECO:0000256" key="1">
    <source>
        <dbReference type="SAM" id="MobiDB-lite"/>
    </source>
</evidence>
<evidence type="ECO:0000313" key="4">
    <source>
        <dbReference type="Proteomes" id="UP000030848"/>
    </source>
</evidence>
<keyword evidence="2" id="KW-0812">Transmembrane</keyword>
<name>A0A837DA90_9PSEU</name>
<evidence type="ECO:0000256" key="2">
    <source>
        <dbReference type="SAM" id="Phobius"/>
    </source>
</evidence>
<keyword evidence="2" id="KW-0472">Membrane</keyword>
<protein>
    <submittedName>
        <fullName evidence="3">Uncharacterized protein</fullName>
    </submittedName>
</protein>
<gene>
    <name evidence="3" type="ORF">MINT15_28980</name>
</gene>
<proteinExistence type="predicted"/>
<comment type="caution">
    <text evidence="3">The sequence shown here is derived from an EMBL/GenBank/DDBJ whole genome shotgun (WGS) entry which is preliminary data.</text>
</comment>
<dbReference type="EMBL" id="JRZE01000006">
    <property type="protein sequence ID" value="KHF42696.1"/>
    <property type="molecule type" value="Genomic_DNA"/>
</dbReference>
<dbReference type="OMA" id="FFGPVWV"/>
<evidence type="ECO:0000313" key="3">
    <source>
        <dbReference type="EMBL" id="KHF42696.1"/>
    </source>
</evidence>
<organism evidence="3 4">
    <name type="scientific">Saccharomonospora viridis</name>
    <dbReference type="NCBI Taxonomy" id="1852"/>
    <lineage>
        <taxon>Bacteria</taxon>
        <taxon>Bacillati</taxon>
        <taxon>Actinomycetota</taxon>
        <taxon>Actinomycetes</taxon>
        <taxon>Pseudonocardiales</taxon>
        <taxon>Pseudonocardiaceae</taxon>
        <taxon>Saccharomonospora</taxon>
    </lineage>
</organism>
<reference evidence="3 4" key="1">
    <citation type="submission" date="2014-10" db="EMBL/GenBank/DDBJ databases">
        <title>Genome sequence of Micropolyspora internatus JCM3315.</title>
        <authorList>
            <person name="Shin S.-K."/>
            <person name="Yi H."/>
        </authorList>
    </citation>
    <scope>NUCLEOTIDE SEQUENCE [LARGE SCALE GENOMIC DNA]</scope>
    <source>
        <strain evidence="3 4">JCM 3315</strain>
    </source>
</reference>
<dbReference type="OrthoDB" id="4545264at2"/>
<feature type="compositionally biased region" description="Basic and acidic residues" evidence="1">
    <location>
        <begin position="1"/>
        <end position="16"/>
    </location>
</feature>
<dbReference type="RefSeq" id="WP_015785868.1">
    <property type="nucleotide sequence ID" value="NZ_CALJZO010000120.1"/>
</dbReference>